<organism evidence="6 7">
    <name type="scientific">Porites evermanni</name>
    <dbReference type="NCBI Taxonomy" id="104178"/>
    <lineage>
        <taxon>Eukaryota</taxon>
        <taxon>Metazoa</taxon>
        <taxon>Cnidaria</taxon>
        <taxon>Anthozoa</taxon>
        <taxon>Hexacorallia</taxon>
        <taxon>Scleractinia</taxon>
        <taxon>Fungiina</taxon>
        <taxon>Poritidae</taxon>
        <taxon>Porites</taxon>
    </lineage>
</organism>
<evidence type="ECO:0000256" key="2">
    <source>
        <dbReference type="ARBA" id="ARBA00023054"/>
    </source>
</evidence>
<protein>
    <recommendedName>
        <fullName evidence="5">CCDC113/CCDC96 coiled-coil domain-containing protein</fullName>
    </recommendedName>
</protein>
<keyword evidence="7" id="KW-1185">Reference proteome</keyword>
<comment type="caution">
    <text evidence="6">The sequence shown here is derived from an EMBL/GenBank/DDBJ whole genome shotgun (WGS) entry which is preliminary data.</text>
</comment>
<proteinExistence type="predicted"/>
<gene>
    <name evidence="6" type="ORF">PEVE_00025798</name>
</gene>
<reference evidence="6 7" key="1">
    <citation type="submission" date="2022-05" db="EMBL/GenBank/DDBJ databases">
        <authorList>
            <consortium name="Genoscope - CEA"/>
            <person name="William W."/>
        </authorList>
    </citation>
    <scope>NUCLEOTIDE SEQUENCE [LARGE SCALE GENOMIC DNA]</scope>
</reference>
<evidence type="ECO:0000313" key="6">
    <source>
        <dbReference type="EMBL" id="CAH3025353.1"/>
    </source>
</evidence>
<dbReference type="PANTHER" id="PTHR15654:SF1">
    <property type="entry name" value="COILED-COIL DOMAIN-CONTAINING PROTEIN 96"/>
    <property type="match status" value="1"/>
</dbReference>
<sequence>IENVKLRQKCGLLGNEPLLRDYEQRKEQSDDLREKINRLKMAHAELTMNCSGVRTKIEGARLEEKQL</sequence>
<comment type="subcellular location">
    <subcellularLocation>
        <location evidence="1">Cell projection</location>
        <location evidence="1">Cilium</location>
    </subcellularLocation>
</comment>
<keyword evidence="3" id="KW-0966">Cell projection</keyword>
<feature type="non-terminal residue" evidence="6">
    <location>
        <position position="1"/>
    </location>
</feature>
<dbReference type="Proteomes" id="UP001159427">
    <property type="component" value="Unassembled WGS sequence"/>
</dbReference>
<accession>A0ABN8M6V8</accession>
<dbReference type="Pfam" id="PF13870">
    <property type="entry name" value="CCDC113_CCDC96_CC"/>
    <property type="match status" value="1"/>
</dbReference>
<keyword evidence="2 4" id="KW-0175">Coiled coil</keyword>
<feature type="coiled-coil region" evidence="4">
    <location>
        <begin position="19"/>
        <end position="49"/>
    </location>
</feature>
<dbReference type="PANTHER" id="PTHR15654">
    <property type="entry name" value="COILED-COIL DOMAIN-CONTAINING PROTEIN 113-RELATED"/>
    <property type="match status" value="1"/>
</dbReference>
<dbReference type="InterPro" id="IPR025254">
    <property type="entry name" value="CCDC113/CCDC96_CC"/>
</dbReference>
<name>A0ABN8M6V8_9CNID</name>
<evidence type="ECO:0000259" key="5">
    <source>
        <dbReference type="Pfam" id="PF13870"/>
    </source>
</evidence>
<evidence type="ECO:0000256" key="3">
    <source>
        <dbReference type="ARBA" id="ARBA00023273"/>
    </source>
</evidence>
<dbReference type="InterPro" id="IPR051885">
    <property type="entry name" value="CC_CF"/>
</dbReference>
<evidence type="ECO:0000256" key="4">
    <source>
        <dbReference type="SAM" id="Coils"/>
    </source>
</evidence>
<evidence type="ECO:0000256" key="1">
    <source>
        <dbReference type="ARBA" id="ARBA00004138"/>
    </source>
</evidence>
<dbReference type="EMBL" id="CALNXI010000348">
    <property type="protein sequence ID" value="CAH3025353.1"/>
    <property type="molecule type" value="Genomic_DNA"/>
</dbReference>
<feature type="domain" description="CCDC113/CCDC96 coiled-coil" evidence="5">
    <location>
        <begin position="2"/>
        <end position="51"/>
    </location>
</feature>
<evidence type="ECO:0000313" key="7">
    <source>
        <dbReference type="Proteomes" id="UP001159427"/>
    </source>
</evidence>